<dbReference type="SUPFAM" id="SSF52058">
    <property type="entry name" value="L domain-like"/>
    <property type="match status" value="1"/>
</dbReference>
<evidence type="ECO:0000256" key="2">
    <source>
        <dbReference type="ARBA" id="ARBA00022692"/>
    </source>
</evidence>
<dbReference type="InterPro" id="IPR003591">
    <property type="entry name" value="Leu-rich_rpt_typical-subtyp"/>
</dbReference>
<evidence type="ECO:0000256" key="4">
    <source>
        <dbReference type="ARBA" id="ARBA00022737"/>
    </source>
</evidence>
<keyword evidence="2" id="KW-0812">Transmembrane</keyword>
<name>A0A251U967_HELAN</name>
<evidence type="ECO:0000313" key="10">
    <source>
        <dbReference type="EMBL" id="OTG19907.1"/>
    </source>
</evidence>
<keyword evidence="1" id="KW-0433">Leucine-rich repeat</keyword>
<reference evidence="11" key="1">
    <citation type="journal article" date="2017" name="Nature">
        <title>The sunflower genome provides insights into oil metabolism, flowering and Asterid evolution.</title>
        <authorList>
            <person name="Badouin H."/>
            <person name="Gouzy J."/>
            <person name="Grassa C.J."/>
            <person name="Murat F."/>
            <person name="Staton S.E."/>
            <person name="Cottret L."/>
            <person name="Lelandais-Briere C."/>
            <person name="Owens G.L."/>
            <person name="Carrere S."/>
            <person name="Mayjonade B."/>
            <person name="Legrand L."/>
            <person name="Gill N."/>
            <person name="Kane N.C."/>
            <person name="Bowers J.E."/>
            <person name="Hubner S."/>
            <person name="Bellec A."/>
            <person name="Berard A."/>
            <person name="Berges H."/>
            <person name="Blanchet N."/>
            <person name="Boniface M.C."/>
            <person name="Brunel D."/>
            <person name="Catrice O."/>
            <person name="Chaidir N."/>
            <person name="Claudel C."/>
            <person name="Donnadieu C."/>
            <person name="Faraut T."/>
            <person name="Fievet G."/>
            <person name="Helmstetter N."/>
            <person name="King M."/>
            <person name="Knapp S.J."/>
            <person name="Lai Z."/>
            <person name="Le Paslier M.C."/>
            <person name="Lippi Y."/>
            <person name="Lorenzon L."/>
            <person name="Mandel J.R."/>
            <person name="Marage G."/>
            <person name="Marchand G."/>
            <person name="Marquand E."/>
            <person name="Bret-Mestries E."/>
            <person name="Morien E."/>
            <person name="Nambeesan S."/>
            <person name="Nguyen T."/>
            <person name="Pegot-Espagnet P."/>
            <person name="Pouilly N."/>
            <person name="Raftis F."/>
            <person name="Sallet E."/>
            <person name="Schiex T."/>
            <person name="Thomas J."/>
            <person name="Vandecasteele C."/>
            <person name="Vares D."/>
            <person name="Vear F."/>
            <person name="Vautrin S."/>
            <person name="Crespi M."/>
            <person name="Mangin B."/>
            <person name="Burke J.M."/>
            <person name="Salse J."/>
            <person name="Munos S."/>
            <person name="Vincourt P."/>
            <person name="Rieseberg L.H."/>
            <person name="Langlade N.B."/>
        </authorList>
    </citation>
    <scope>NUCLEOTIDE SEQUENCE [LARGE SCALE GENOMIC DNA]</scope>
    <source>
        <strain evidence="11">cv. SF193</strain>
    </source>
</reference>
<dbReference type="InParanoid" id="A0A251U967"/>
<dbReference type="InterPro" id="IPR013210">
    <property type="entry name" value="LRR_N_plant-typ"/>
</dbReference>
<feature type="domain" description="Leucine-rich repeat-containing N-terminal plant-type" evidence="8">
    <location>
        <begin position="30"/>
        <end position="75"/>
    </location>
</feature>
<evidence type="ECO:0000256" key="1">
    <source>
        <dbReference type="ARBA" id="ARBA00022614"/>
    </source>
</evidence>
<evidence type="ECO:0000256" key="7">
    <source>
        <dbReference type="SAM" id="SignalP"/>
    </source>
</evidence>
<evidence type="ECO:0000256" key="3">
    <source>
        <dbReference type="ARBA" id="ARBA00022729"/>
    </source>
</evidence>
<dbReference type="FunFam" id="3.80.10.10:FF:000905">
    <property type="entry name" value="Receptor-like protein kinase 7"/>
    <property type="match status" value="1"/>
</dbReference>
<dbReference type="OMA" id="STIAICE"/>
<gene>
    <name evidence="10" type="ORF">HannXRQ_Chr07g0187121</name>
</gene>
<keyword evidence="3 7" id="KW-0732">Signal</keyword>
<dbReference type="Proteomes" id="UP000215914">
    <property type="component" value="Chromosome 7"/>
</dbReference>
<dbReference type="Pfam" id="PF23598">
    <property type="entry name" value="LRR_14"/>
    <property type="match status" value="1"/>
</dbReference>
<evidence type="ECO:0000256" key="5">
    <source>
        <dbReference type="ARBA" id="ARBA00022989"/>
    </source>
</evidence>
<dbReference type="PRINTS" id="PR00019">
    <property type="entry name" value="LEURICHRPT"/>
</dbReference>
<feature type="signal peptide" evidence="7">
    <location>
        <begin position="1"/>
        <end position="27"/>
    </location>
</feature>
<dbReference type="InterPro" id="IPR053038">
    <property type="entry name" value="RLP_Defense"/>
</dbReference>
<feature type="domain" description="Disease resistance R13L4/SHOC-2-like LRR" evidence="9">
    <location>
        <begin position="204"/>
        <end position="401"/>
    </location>
</feature>
<dbReference type="PANTHER" id="PTHR48064:SF6">
    <property type="entry name" value="RECEPTOR-LIKE PROTEIN KINASE 2"/>
    <property type="match status" value="1"/>
</dbReference>
<evidence type="ECO:0000313" key="11">
    <source>
        <dbReference type="Proteomes" id="UP000215914"/>
    </source>
</evidence>
<dbReference type="GO" id="GO:0051707">
    <property type="term" value="P:response to other organism"/>
    <property type="evidence" value="ECO:0007669"/>
    <property type="project" value="UniProtKB-ARBA"/>
</dbReference>
<keyword evidence="6" id="KW-0472">Membrane</keyword>
<dbReference type="GO" id="GO:0006952">
    <property type="term" value="P:defense response"/>
    <property type="evidence" value="ECO:0007669"/>
    <property type="project" value="UniProtKB-ARBA"/>
</dbReference>
<evidence type="ECO:0000259" key="9">
    <source>
        <dbReference type="Pfam" id="PF23598"/>
    </source>
</evidence>
<dbReference type="AlphaFoldDB" id="A0A251U967"/>
<dbReference type="STRING" id="4232.A0A251U967"/>
<organism evidence="10 11">
    <name type="scientific">Helianthus annuus</name>
    <name type="common">Common sunflower</name>
    <dbReference type="NCBI Taxonomy" id="4232"/>
    <lineage>
        <taxon>Eukaryota</taxon>
        <taxon>Viridiplantae</taxon>
        <taxon>Streptophyta</taxon>
        <taxon>Embryophyta</taxon>
        <taxon>Tracheophyta</taxon>
        <taxon>Spermatophyta</taxon>
        <taxon>Magnoliopsida</taxon>
        <taxon>eudicotyledons</taxon>
        <taxon>Gunneridae</taxon>
        <taxon>Pentapetalae</taxon>
        <taxon>asterids</taxon>
        <taxon>campanulids</taxon>
        <taxon>Asterales</taxon>
        <taxon>Asteraceae</taxon>
        <taxon>Asteroideae</taxon>
        <taxon>Heliantheae alliance</taxon>
        <taxon>Heliantheae</taxon>
        <taxon>Helianthus</taxon>
    </lineage>
</organism>
<dbReference type="InterPro" id="IPR055414">
    <property type="entry name" value="LRR_R13L4/SHOC2-like"/>
</dbReference>
<proteinExistence type="predicted"/>
<keyword evidence="4" id="KW-0677">Repeat</keyword>
<dbReference type="Pfam" id="PF08263">
    <property type="entry name" value="LRRNT_2"/>
    <property type="match status" value="1"/>
</dbReference>
<feature type="chain" id="PRO_5012151497" evidence="7">
    <location>
        <begin position="28"/>
        <end position="444"/>
    </location>
</feature>
<dbReference type="SMART" id="SM00369">
    <property type="entry name" value="LRR_TYP"/>
    <property type="match status" value="6"/>
</dbReference>
<dbReference type="EMBL" id="CM007896">
    <property type="protein sequence ID" value="OTG19907.1"/>
    <property type="molecule type" value="Genomic_DNA"/>
</dbReference>
<keyword evidence="5" id="KW-1133">Transmembrane helix</keyword>
<evidence type="ECO:0000259" key="8">
    <source>
        <dbReference type="Pfam" id="PF08263"/>
    </source>
</evidence>
<dbReference type="PANTHER" id="PTHR48064">
    <property type="entry name" value="OS01G0750400 PROTEIN"/>
    <property type="match status" value="1"/>
</dbReference>
<keyword evidence="11" id="KW-1185">Reference proteome</keyword>
<dbReference type="Gene3D" id="3.80.10.10">
    <property type="entry name" value="Ribonuclease Inhibitor"/>
    <property type="match status" value="3"/>
</dbReference>
<accession>A0A251U967</accession>
<sequence length="444" mass="49703">MAITISTPLLMSTILFILTCIPIPSFSCPSHQKQALLHFKSTLTTTISSSSYHMVQLKSWNPTSDCCSWERVNCTETKTITELHLDGLVVPLPDIDPAPVFSDILAPLFHIRSLKLLDISNNSLHDKIPGDGFVNLTELVHLDMKDNWFNGSIPRQLFGLTNLHYLDMSNNMLEGELGPEFGSFQNLTTLRLSYNYFKGGIPSHLFKLKSLRVLDLSDNTLKGGLSVEVGKLLNLESLILSANFLSGKLPQEIGKLTRLRELLLQNNQFSSGVPSSTANFKNLETLDLSQNSFSMQIPASIGTLPNITAVDLSNNKFTGPIPSSMQNMSKLVILGLHNNKLVGKIPTWLFSFTSLDTLFIGGKGNGLTWNNKAKFIPNYSLKFLSLISCNISGQFPEWISSQKRLICWRKPLIFIFIMVGFWRFDTKQWITNRIGRHDYNSVNG</sequence>
<dbReference type="Pfam" id="PF13855">
    <property type="entry name" value="LRR_8"/>
    <property type="match status" value="1"/>
</dbReference>
<dbReference type="InterPro" id="IPR032675">
    <property type="entry name" value="LRR_dom_sf"/>
</dbReference>
<dbReference type="InterPro" id="IPR001611">
    <property type="entry name" value="Leu-rich_rpt"/>
</dbReference>
<protein>
    <submittedName>
        <fullName evidence="10">Putative leucine-rich repeat protein, plant-type</fullName>
    </submittedName>
</protein>
<evidence type="ECO:0000256" key="6">
    <source>
        <dbReference type="ARBA" id="ARBA00023136"/>
    </source>
</evidence>